<evidence type="ECO:0000256" key="12">
    <source>
        <dbReference type="ARBA" id="ARBA00023015"/>
    </source>
</evidence>
<feature type="domain" description="RTR1-type" evidence="23">
    <location>
        <begin position="73"/>
        <end position="156"/>
    </location>
</feature>
<keyword evidence="6 21" id="KW-0479">Metal-binding</keyword>
<protein>
    <recommendedName>
        <fullName evidence="21">RNA polymerase II subunit B1 CTD phosphatase RPAP2 homolog</fullName>
        <ecNumber evidence="21">3.1.3.16</ecNumber>
    </recommendedName>
</protein>
<feature type="region of interest" description="Disordered" evidence="22">
    <location>
        <begin position="163"/>
        <end position="231"/>
    </location>
</feature>
<feature type="compositionally biased region" description="Low complexity" evidence="22">
    <location>
        <begin position="221"/>
        <end position="231"/>
    </location>
</feature>
<comment type="subcellular location">
    <subcellularLocation>
        <location evidence="2">Cytoplasm</location>
    </subcellularLocation>
    <subcellularLocation>
        <location evidence="1 21">Nucleus</location>
    </subcellularLocation>
</comment>
<evidence type="ECO:0000256" key="3">
    <source>
        <dbReference type="ARBA" id="ARBA00005676"/>
    </source>
</evidence>
<keyword evidence="9 21" id="KW-0862">Zinc</keyword>
<keyword evidence="8 21" id="KW-0378">Hydrolase</keyword>
<evidence type="ECO:0000256" key="2">
    <source>
        <dbReference type="ARBA" id="ARBA00004496"/>
    </source>
</evidence>
<evidence type="ECO:0000313" key="24">
    <source>
        <dbReference type="Ensembl" id="ENSANIP00000008658.1"/>
    </source>
</evidence>
<evidence type="ECO:0000256" key="13">
    <source>
        <dbReference type="ARBA" id="ARBA00023054"/>
    </source>
</evidence>
<evidence type="ECO:0000256" key="7">
    <source>
        <dbReference type="ARBA" id="ARBA00022771"/>
    </source>
</evidence>
<keyword evidence="13" id="KW-0175">Coiled coil</keyword>
<keyword evidence="10 21" id="KW-0904">Protein phosphatase</keyword>
<evidence type="ECO:0000256" key="17">
    <source>
        <dbReference type="ARBA" id="ARBA00045547"/>
    </source>
</evidence>
<evidence type="ECO:0000256" key="11">
    <source>
        <dbReference type="ARBA" id="ARBA00022990"/>
    </source>
</evidence>
<dbReference type="InterPro" id="IPR038534">
    <property type="entry name" value="Rtr1/RPAP2_sf"/>
</dbReference>
<evidence type="ECO:0000256" key="1">
    <source>
        <dbReference type="ARBA" id="ARBA00004123"/>
    </source>
</evidence>
<dbReference type="Ensembl" id="ENSANIT00000008962.1">
    <property type="protein sequence ID" value="ENSANIP00000008658.1"/>
    <property type="gene ID" value="ENSANIG00000005857.1"/>
</dbReference>
<evidence type="ECO:0000256" key="4">
    <source>
        <dbReference type="ARBA" id="ARBA00022490"/>
    </source>
</evidence>
<dbReference type="GO" id="GO:0043175">
    <property type="term" value="F:RNA polymerase core enzyme binding"/>
    <property type="evidence" value="ECO:0007669"/>
    <property type="project" value="UniProtKB-UniRule"/>
</dbReference>
<dbReference type="FunFam" id="1.25.40.820:FF:000001">
    <property type="entry name" value="RNA polymerase II subunit B1 CTD phosphatase Rpap2"/>
    <property type="match status" value="1"/>
</dbReference>
<dbReference type="Gene3D" id="1.25.40.820">
    <property type="match status" value="1"/>
</dbReference>
<comment type="similarity">
    <text evidence="3 20 21">Belongs to the RPAP2 family.</text>
</comment>
<dbReference type="AlphaFoldDB" id="A0A8B9MQV6"/>
<evidence type="ECO:0000256" key="19">
    <source>
        <dbReference type="ARBA" id="ARBA00048336"/>
    </source>
</evidence>
<proteinExistence type="inferred from homology"/>
<dbReference type="GO" id="GO:0008420">
    <property type="term" value="F:RNA polymerase II CTD heptapeptide repeat phosphatase activity"/>
    <property type="evidence" value="ECO:0007669"/>
    <property type="project" value="UniProtKB-UniRule"/>
</dbReference>
<keyword evidence="4" id="KW-0963">Cytoplasm</keyword>
<evidence type="ECO:0000256" key="20">
    <source>
        <dbReference type="PROSITE-ProRule" id="PRU00812"/>
    </source>
</evidence>
<keyword evidence="7 21" id="KW-0863">Zinc-finger</keyword>
<keyword evidence="11" id="KW-0007">Acetylation</keyword>
<evidence type="ECO:0000256" key="8">
    <source>
        <dbReference type="ARBA" id="ARBA00022801"/>
    </source>
</evidence>
<evidence type="ECO:0000256" key="14">
    <source>
        <dbReference type="ARBA" id="ARBA00023163"/>
    </source>
</evidence>
<name>A0A8B9MQV6_9AVES</name>
<dbReference type="InterPro" id="IPR007308">
    <property type="entry name" value="Rtr1/RPAP2_dom"/>
</dbReference>
<keyword evidence="14" id="KW-0804">Transcription</keyword>
<evidence type="ECO:0000256" key="5">
    <source>
        <dbReference type="ARBA" id="ARBA00022553"/>
    </source>
</evidence>
<comment type="catalytic activity">
    <reaction evidence="19 21">
        <text>O-phospho-L-threonyl-[protein] + H2O = L-threonyl-[protein] + phosphate</text>
        <dbReference type="Rhea" id="RHEA:47004"/>
        <dbReference type="Rhea" id="RHEA-COMP:11060"/>
        <dbReference type="Rhea" id="RHEA-COMP:11605"/>
        <dbReference type="ChEBI" id="CHEBI:15377"/>
        <dbReference type="ChEBI" id="CHEBI:30013"/>
        <dbReference type="ChEBI" id="CHEBI:43474"/>
        <dbReference type="ChEBI" id="CHEBI:61977"/>
        <dbReference type="EC" id="3.1.3.16"/>
    </reaction>
</comment>
<comment type="subunit">
    <text evidence="16">Associates with the RNA polymerase II complex. Interacts with transcribing RNA polymerase II phosphorylated on 'Ser-7' on CTD.</text>
</comment>
<dbReference type="InterPro" id="IPR039693">
    <property type="entry name" value="Rtr1/RPAP2"/>
</dbReference>
<dbReference type="PROSITE" id="PS51479">
    <property type="entry name" value="ZF_RTR1"/>
    <property type="match status" value="1"/>
</dbReference>
<dbReference type="GO" id="GO:0008270">
    <property type="term" value="F:zinc ion binding"/>
    <property type="evidence" value="ECO:0007669"/>
    <property type="project" value="UniProtKB-KW"/>
</dbReference>
<keyword evidence="15 21" id="KW-0539">Nucleus</keyword>
<dbReference type="GO" id="GO:0005634">
    <property type="term" value="C:nucleus"/>
    <property type="evidence" value="ECO:0007669"/>
    <property type="project" value="UniProtKB-SubCell"/>
</dbReference>
<keyword evidence="25" id="KW-1185">Reference proteome</keyword>
<dbReference type="PANTHER" id="PTHR14732">
    <property type="entry name" value="RNA POLYMERASE II SUBUNIT B1 CTD PHOSPHATASE RPAP2-RELATED"/>
    <property type="match status" value="1"/>
</dbReference>
<organism evidence="24 25">
    <name type="scientific">Accipiter nisus</name>
    <name type="common">Eurasian sparrowhawk</name>
    <dbReference type="NCBI Taxonomy" id="211598"/>
    <lineage>
        <taxon>Eukaryota</taxon>
        <taxon>Metazoa</taxon>
        <taxon>Chordata</taxon>
        <taxon>Craniata</taxon>
        <taxon>Vertebrata</taxon>
        <taxon>Euteleostomi</taxon>
        <taxon>Archelosauria</taxon>
        <taxon>Archosauria</taxon>
        <taxon>Dinosauria</taxon>
        <taxon>Saurischia</taxon>
        <taxon>Theropoda</taxon>
        <taxon>Coelurosauria</taxon>
        <taxon>Aves</taxon>
        <taxon>Neognathae</taxon>
        <taxon>Neoaves</taxon>
        <taxon>Telluraves</taxon>
        <taxon>Accipitrimorphae</taxon>
        <taxon>Accipitriformes</taxon>
        <taxon>Accipitridae</taxon>
        <taxon>Accipitrinae</taxon>
        <taxon>Accipiter</taxon>
    </lineage>
</organism>
<keyword evidence="12" id="KW-0805">Transcription regulation</keyword>
<dbReference type="PANTHER" id="PTHR14732:SF0">
    <property type="entry name" value="RNA POLYMERASE II SUBUNIT B1 CTD PHOSPHATASE RPAP2-RELATED"/>
    <property type="match status" value="1"/>
</dbReference>
<evidence type="ECO:0000256" key="10">
    <source>
        <dbReference type="ARBA" id="ARBA00022912"/>
    </source>
</evidence>
<feature type="compositionally biased region" description="Basic and acidic residues" evidence="22">
    <location>
        <begin position="176"/>
        <end position="192"/>
    </location>
</feature>
<evidence type="ECO:0000256" key="9">
    <source>
        <dbReference type="ARBA" id="ARBA00022833"/>
    </source>
</evidence>
<evidence type="ECO:0000256" key="22">
    <source>
        <dbReference type="SAM" id="MobiDB-lite"/>
    </source>
</evidence>
<dbReference type="Pfam" id="PF04181">
    <property type="entry name" value="RPAP2_Rtr1"/>
    <property type="match status" value="1"/>
</dbReference>
<dbReference type="GO" id="GO:0005737">
    <property type="term" value="C:cytoplasm"/>
    <property type="evidence" value="ECO:0007669"/>
    <property type="project" value="UniProtKB-SubCell"/>
</dbReference>
<keyword evidence="5" id="KW-0597">Phosphoprotein</keyword>
<comment type="function">
    <text evidence="17">Protein phosphatase that displays CTD phosphatase activity and regulates transcription of snRNA genes. Recognizes and binds phosphorylated 'Ser-7' of the C-terminal heptapeptide repeat domain (CTD) of the largest RNA polymerase II subunit POLR2A, and mediates dephosphorylation of 'Ser-5' of the CTD, thereby promoting transcription of snRNA genes. Downstream of EIF2AK3/PERK, dephosphorylates ERN1, a sensor for the endoplasmic reticulum unfolded protein response (UPR), to abort failed ER-stress adaptation and trigger apoptosis.</text>
</comment>
<evidence type="ECO:0000313" key="25">
    <source>
        <dbReference type="Proteomes" id="UP000694541"/>
    </source>
</evidence>
<evidence type="ECO:0000256" key="15">
    <source>
        <dbReference type="ARBA" id="ARBA00023242"/>
    </source>
</evidence>
<dbReference type="Proteomes" id="UP000694541">
    <property type="component" value="Unplaced"/>
</dbReference>
<evidence type="ECO:0000256" key="16">
    <source>
        <dbReference type="ARBA" id="ARBA00025886"/>
    </source>
</evidence>
<comment type="catalytic activity">
    <reaction evidence="18 21">
        <text>O-phospho-L-seryl-[protein] + H2O = L-seryl-[protein] + phosphate</text>
        <dbReference type="Rhea" id="RHEA:20629"/>
        <dbReference type="Rhea" id="RHEA-COMP:9863"/>
        <dbReference type="Rhea" id="RHEA-COMP:11604"/>
        <dbReference type="ChEBI" id="CHEBI:15377"/>
        <dbReference type="ChEBI" id="CHEBI:29999"/>
        <dbReference type="ChEBI" id="CHEBI:43474"/>
        <dbReference type="ChEBI" id="CHEBI:83421"/>
        <dbReference type="EC" id="3.1.3.16"/>
    </reaction>
</comment>
<feature type="region of interest" description="Disordered" evidence="22">
    <location>
        <begin position="1"/>
        <end position="34"/>
    </location>
</feature>
<accession>A0A8B9MQV6</accession>
<sequence length="614" mass="69013">MMAAGKPEGGAPGKPSRRRAGNKHSASLKNEDAAERKAALEAAMRKKIEFEKKALCVVEQLLEENITEEFLLNSGKFITPSHYKDIVDERSIIKLCGYPLCPNKLENVPKQKYRISTKTNRVYDITERKCFCSNFCYRASKYFEAQISKSPVWMREEEKPPDIELLKEGQSGQSGEEVKLRDEVIKTSDIENPRTSSNPCESGSHDTATDSSSDTEQEFVSSVLPGSQSSSANFAQQLHRSIILKKEHALKVYSSPKTEDSDVVEATEGLSNCTLDAQEEMHAVSVHNKITAQPSKNTTLGKSSAPENYENTCGSQIVFLGVSKRGAEHLKRTLANSKQHQKPELRHPVNSKGSLLEVLKKTLTEWRTEETLKFLYGPNYTSSCSSECISSANQENEELDEDDLDTADDLNTVAVGESENSLNYSLPFISPGGIVKPVPSYEKLKEETEFLELRVKEFYKGKCILAEEAVTHAQAEEHPNKDKDDQQEDLTFPLVDSNAQMQIRKRIVLEKLRKALPAVLGPLQITPGDVYTELKNLVKTFQLTNRNIIHKMPEWTLIAIVLLSVLSQVTPLFKNTQTGPMYTQFLTTLLEELHFKNEDLESLTRIFRKDCLLE</sequence>
<dbReference type="EC" id="3.1.3.16" evidence="21"/>
<evidence type="ECO:0000256" key="21">
    <source>
        <dbReference type="RuleBase" id="RU367080"/>
    </source>
</evidence>
<evidence type="ECO:0000259" key="23">
    <source>
        <dbReference type="PROSITE" id="PS51479"/>
    </source>
</evidence>
<evidence type="ECO:0000256" key="6">
    <source>
        <dbReference type="ARBA" id="ARBA00022723"/>
    </source>
</evidence>
<reference evidence="24" key="2">
    <citation type="submission" date="2025-09" db="UniProtKB">
        <authorList>
            <consortium name="Ensembl"/>
        </authorList>
    </citation>
    <scope>IDENTIFICATION</scope>
</reference>
<reference evidence="24" key="1">
    <citation type="submission" date="2025-08" db="UniProtKB">
        <authorList>
            <consortium name="Ensembl"/>
        </authorList>
    </citation>
    <scope>IDENTIFICATION</scope>
</reference>
<evidence type="ECO:0000256" key="18">
    <source>
        <dbReference type="ARBA" id="ARBA00047761"/>
    </source>
</evidence>